<dbReference type="GO" id="GO:0007155">
    <property type="term" value="P:cell adhesion"/>
    <property type="evidence" value="ECO:0007669"/>
    <property type="project" value="UniProtKB-KW"/>
</dbReference>
<evidence type="ECO:0000256" key="16">
    <source>
        <dbReference type="ARBA" id="ARBA00023136"/>
    </source>
</evidence>
<dbReference type="InterPro" id="IPR020635">
    <property type="entry name" value="Tyr_kinase_cat_dom"/>
</dbReference>
<dbReference type="Pfam" id="PF14575">
    <property type="entry name" value="EphA2_TM"/>
    <property type="match status" value="1"/>
</dbReference>
<organism evidence="20 21">
    <name type="scientific">Melopsittacus undulatus</name>
    <name type="common">Budgerigar</name>
    <name type="synonym">Psittacus undulatus</name>
    <dbReference type="NCBI Taxonomy" id="13146"/>
    <lineage>
        <taxon>Eukaryota</taxon>
        <taxon>Metazoa</taxon>
        <taxon>Chordata</taxon>
        <taxon>Craniata</taxon>
        <taxon>Vertebrata</taxon>
        <taxon>Euteleostomi</taxon>
        <taxon>Archelosauria</taxon>
        <taxon>Archosauria</taxon>
        <taxon>Dinosauria</taxon>
        <taxon>Saurischia</taxon>
        <taxon>Theropoda</taxon>
        <taxon>Coelurosauria</taxon>
        <taxon>Aves</taxon>
        <taxon>Neognathae</taxon>
        <taxon>Neoaves</taxon>
        <taxon>Telluraves</taxon>
        <taxon>Australaves</taxon>
        <taxon>Psittaciformes</taxon>
        <taxon>Psittaculidae</taxon>
        <taxon>Melopsittacus</taxon>
    </lineage>
</organism>
<reference evidence="20" key="1">
    <citation type="submission" date="2020-03" db="EMBL/GenBank/DDBJ databases">
        <title>Melopsittacus undulatus (budgerigar) genome, bMelUnd1, maternal haplotype with Z.</title>
        <authorList>
            <person name="Gedman G."/>
            <person name="Mountcastle J."/>
            <person name="Haase B."/>
            <person name="Formenti G."/>
            <person name="Wright T."/>
            <person name="Apodaca J."/>
            <person name="Pelan S."/>
            <person name="Chow W."/>
            <person name="Rhie A."/>
            <person name="Howe K."/>
            <person name="Fedrigo O."/>
            <person name="Jarvis E.D."/>
        </authorList>
    </citation>
    <scope>NUCLEOTIDE SEQUENCE [LARGE SCALE GENOMIC DNA]</scope>
</reference>
<dbReference type="Pfam" id="PF00536">
    <property type="entry name" value="SAM_1"/>
    <property type="match status" value="1"/>
</dbReference>
<dbReference type="InterPro" id="IPR050449">
    <property type="entry name" value="Ephrin_rcpt_TKs"/>
</dbReference>
<dbReference type="SUPFAM" id="SSF57184">
    <property type="entry name" value="Growth factor receptor domain"/>
    <property type="match status" value="1"/>
</dbReference>
<evidence type="ECO:0000256" key="1">
    <source>
        <dbReference type="ARBA" id="ARBA00004251"/>
    </source>
</evidence>
<keyword evidence="19" id="KW-0325">Glycoprotein</keyword>
<dbReference type="PROSITE" id="PS50105">
    <property type="entry name" value="SAM_DOMAIN"/>
    <property type="match status" value="1"/>
</dbReference>
<evidence type="ECO:0000256" key="7">
    <source>
        <dbReference type="ARBA" id="ARBA00022692"/>
    </source>
</evidence>
<evidence type="ECO:0000256" key="18">
    <source>
        <dbReference type="ARBA" id="ARBA00023170"/>
    </source>
</evidence>
<dbReference type="GO" id="GO:0001525">
    <property type="term" value="P:angiogenesis"/>
    <property type="evidence" value="ECO:0007669"/>
    <property type="project" value="UniProtKB-KW"/>
</dbReference>
<protein>
    <recommendedName>
        <fullName evidence="2">receptor protein-tyrosine kinase</fullName>
        <ecNumber evidence="2">2.7.10.1</ecNumber>
    </recommendedName>
</protein>
<sequence length="1057" mass="116012">MSPPNLILGVPPIDFTLLGHVTSSPVLSGGGGASVPSAAPIPPGCEPGVRAHSWGLIHRGGGGAPASASLPALPPPPLPPGATALDVLQQVPDGALGGFLHLLWGSLCADPMGRLVLLDFAKAQGELGWLTHPYGKGWDLLQNMLNDSSIYLYLVCNVLEGEQDNWLRTNWIYRGVAQRIFIELQFTVRDCNSFPSGGGGTCKETFNLYYAESDVDYGTNFQKRQFRKIDTIAPDEITVQEDFVTRNVKLNVEVRSVGPLTRKGFYLAFQDLGACVALLSVRVYYKRCPAVLRGMARFPHTVAGGDSQTLAEVRGTCVEEAVAEQAPALHCNADGEWLVPIGECLCRAGYQRVGDACQACPPGSFKATVSAGGCQPCPPHTLPSPEAAAACPCQDGFFRTPSDPPEDPCTRPPSPPQGVTAIGMGASVQLRWSPPADPGGRGDVTYSISCEQCWPESGECRPCDGGVRYSQPPRELVRTGVTVTDLEPYVNYTFTVEARNGVSPYSQHRSVATATISVNQTEPPRVTSVSLDGRTSTSLVLSWTVPPRQQSRVWKYEVTYSKKVDENSYSVLRCEGTSVTLPKLSPATTYVVRVQALTSDGHGAYSPQHEFETLPEGEDLGGGSIVGVVFVLLLLGALLYILRRRRRSRPRHSAEDVYFSKSEQLKPLKTYVDPHTYEDPNQAMLKFTTEIPPSFITRQKVIGAGEFGEVYKGTLKRGKKEVPVAIKTLKVGYTEKQRVDFLSEATIMGQFCHHNIIRLEGVVSKYKPFMIITEYMENGALDKFLREKEGEFGVIQLVGMLRGIAAGMKYLANMNYVHRDLAARNILVNSNLVCKVSDFGLSRVLEDDPEATYTTSGGKIPIRWTAPEAISYRKFTSASDVWSYGIVMWEVMSYGERPYWELSNHEVMKAINEGFRLPAPLDCPSAIYQLMMQCWQQERSRRPKFADVVSILDKLIRAPESLKALADFDPRVSIRLPSTSGSEGIPFRSVPEWLESIRMPQYTEHFMASGYSTIEKVLQMTSDDIKKVGVRLPGHQKRIAYSLLGLQEQASTGGAPL</sequence>
<dbReference type="SUPFAM" id="SSF47769">
    <property type="entry name" value="SAM/Pointed domain"/>
    <property type="match status" value="1"/>
</dbReference>
<dbReference type="PANTHER" id="PTHR46877">
    <property type="entry name" value="EPH RECEPTOR A5"/>
    <property type="match status" value="1"/>
</dbReference>
<dbReference type="PROSITE" id="PS00790">
    <property type="entry name" value="RECEPTOR_TYR_KIN_V_1"/>
    <property type="match status" value="1"/>
</dbReference>
<dbReference type="Gene3D" id="3.30.200.20">
    <property type="entry name" value="Phosphorylase Kinase, domain 1"/>
    <property type="match status" value="1"/>
</dbReference>
<name>A0A8V5HA09_MELUD</name>
<evidence type="ECO:0000256" key="8">
    <source>
        <dbReference type="ARBA" id="ARBA00022729"/>
    </source>
</evidence>
<dbReference type="InterPro" id="IPR001090">
    <property type="entry name" value="Ephrin_rcpt_lig-bd_dom"/>
</dbReference>
<dbReference type="Pfam" id="PF00041">
    <property type="entry name" value="fn3"/>
    <property type="match status" value="2"/>
</dbReference>
<dbReference type="Pfam" id="PF01404">
    <property type="entry name" value="Ephrin_lbd"/>
    <property type="match status" value="1"/>
</dbReference>
<dbReference type="FunFam" id="1.10.510.10:FF:000019">
    <property type="entry name" value="Ephrin type-A receptor 5"/>
    <property type="match status" value="1"/>
</dbReference>
<evidence type="ECO:0000313" key="21">
    <source>
        <dbReference type="Proteomes" id="UP000694405"/>
    </source>
</evidence>
<proteinExistence type="predicted"/>
<keyword evidence="17" id="KW-0829">Tyrosine-protein kinase</keyword>
<reference evidence="20" key="3">
    <citation type="submission" date="2025-09" db="UniProtKB">
        <authorList>
            <consortium name="Ensembl"/>
        </authorList>
    </citation>
    <scope>IDENTIFICATION</scope>
</reference>
<dbReference type="PANTHER" id="PTHR46877:SF20">
    <property type="entry name" value="RECEPTOR PROTEIN-TYROSINE KINASE"/>
    <property type="match status" value="1"/>
</dbReference>
<keyword evidence="4" id="KW-0597">Phosphoprotein</keyword>
<keyword evidence="13" id="KW-0832">Ubl conjugation</keyword>
<dbReference type="InterPro" id="IPR011009">
    <property type="entry name" value="Kinase-like_dom_sf"/>
</dbReference>
<dbReference type="Gene3D" id="2.60.40.10">
    <property type="entry name" value="Immunoglobulins"/>
    <property type="match status" value="2"/>
</dbReference>
<dbReference type="InterPro" id="IPR001426">
    <property type="entry name" value="Tyr_kinase_rcpt_V_CS"/>
</dbReference>
<evidence type="ECO:0000256" key="15">
    <source>
        <dbReference type="ARBA" id="ARBA00022989"/>
    </source>
</evidence>
<dbReference type="FunFam" id="2.60.120.260:FF:000023">
    <property type="entry name" value="Ephrin type-A receptor 2"/>
    <property type="match status" value="1"/>
</dbReference>
<keyword evidence="8" id="KW-0732">Signal</keyword>
<evidence type="ECO:0000256" key="17">
    <source>
        <dbReference type="ARBA" id="ARBA00023137"/>
    </source>
</evidence>
<dbReference type="CDD" id="cd10480">
    <property type="entry name" value="EphR_LBD_A2"/>
    <property type="match status" value="1"/>
</dbReference>
<dbReference type="PROSITE" id="PS00107">
    <property type="entry name" value="PROTEIN_KINASE_ATP"/>
    <property type="match status" value="1"/>
</dbReference>
<dbReference type="InterPro" id="IPR016257">
    <property type="entry name" value="Tyr_kinase_ephrin_rcpt"/>
</dbReference>
<dbReference type="Proteomes" id="UP000694405">
    <property type="component" value="Chromosome 12"/>
</dbReference>
<dbReference type="EC" id="2.7.10.1" evidence="2"/>
<keyword evidence="18" id="KW-0675">Receptor</keyword>
<dbReference type="InterPro" id="IPR009030">
    <property type="entry name" value="Growth_fac_rcpt_cys_sf"/>
</dbReference>
<keyword evidence="9" id="KW-0677">Repeat</keyword>
<keyword evidence="10" id="KW-0547">Nucleotide-binding</keyword>
<dbReference type="FunFam" id="2.10.50.10:FF:000001">
    <property type="entry name" value="Ephrin type-A receptor 5"/>
    <property type="match status" value="1"/>
</dbReference>
<evidence type="ECO:0000256" key="3">
    <source>
        <dbReference type="ARBA" id="ARBA00022475"/>
    </source>
</evidence>
<keyword evidence="7" id="KW-0812">Transmembrane</keyword>
<evidence type="ECO:0000256" key="13">
    <source>
        <dbReference type="ARBA" id="ARBA00022843"/>
    </source>
</evidence>
<dbReference type="AlphaFoldDB" id="A0A8V5HA09"/>
<dbReference type="FunFam" id="1.10.150.50:FF:000029">
    <property type="entry name" value="Ephrin type-A receptor 1"/>
    <property type="match status" value="1"/>
</dbReference>
<dbReference type="Gene3D" id="2.60.40.1770">
    <property type="entry name" value="ephrin a2 ectodomain"/>
    <property type="match status" value="1"/>
</dbReference>
<dbReference type="InterPro" id="IPR001660">
    <property type="entry name" value="SAM"/>
</dbReference>
<evidence type="ECO:0000256" key="10">
    <source>
        <dbReference type="ARBA" id="ARBA00022741"/>
    </source>
</evidence>
<dbReference type="SUPFAM" id="SSF56112">
    <property type="entry name" value="Protein kinase-like (PK-like)"/>
    <property type="match status" value="1"/>
</dbReference>
<keyword evidence="12" id="KW-0067">ATP-binding</keyword>
<keyword evidence="11" id="KW-0418">Kinase</keyword>
<dbReference type="Pfam" id="PF07714">
    <property type="entry name" value="PK_Tyr_Ser-Thr"/>
    <property type="match status" value="1"/>
</dbReference>
<keyword evidence="5" id="KW-0037">Angiogenesis</keyword>
<dbReference type="PIRSF" id="PIRSF000666">
    <property type="entry name" value="TyrPK_ephrin_receptor"/>
    <property type="match status" value="1"/>
</dbReference>
<dbReference type="InterPro" id="IPR000719">
    <property type="entry name" value="Prot_kinase_dom"/>
</dbReference>
<dbReference type="InterPro" id="IPR013783">
    <property type="entry name" value="Ig-like_fold"/>
</dbReference>
<dbReference type="SMART" id="SM00454">
    <property type="entry name" value="SAM"/>
    <property type="match status" value="1"/>
</dbReference>
<evidence type="ECO:0000313" key="20">
    <source>
        <dbReference type="Ensembl" id="ENSMUNP00000024690.1"/>
    </source>
</evidence>
<keyword evidence="14" id="KW-0130">Cell adhesion</keyword>
<keyword evidence="16" id="KW-0472">Membrane</keyword>
<dbReference type="InterPro" id="IPR003961">
    <property type="entry name" value="FN3_dom"/>
</dbReference>
<dbReference type="PROSITE" id="PS50853">
    <property type="entry name" value="FN3"/>
    <property type="match status" value="2"/>
</dbReference>
<dbReference type="InterPro" id="IPR008266">
    <property type="entry name" value="Tyr_kinase_AS"/>
</dbReference>
<evidence type="ECO:0000256" key="4">
    <source>
        <dbReference type="ARBA" id="ARBA00022553"/>
    </source>
</evidence>
<dbReference type="GO" id="GO:0005886">
    <property type="term" value="C:plasma membrane"/>
    <property type="evidence" value="ECO:0007669"/>
    <property type="project" value="UniProtKB-SubCell"/>
</dbReference>
<evidence type="ECO:0000256" key="19">
    <source>
        <dbReference type="ARBA" id="ARBA00023180"/>
    </source>
</evidence>
<keyword evidence="6" id="KW-0808">Transferase</keyword>
<dbReference type="SUPFAM" id="SSF49785">
    <property type="entry name" value="Galactose-binding domain-like"/>
    <property type="match status" value="1"/>
</dbReference>
<dbReference type="SMART" id="SM00615">
    <property type="entry name" value="EPH_lbd"/>
    <property type="match status" value="1"/>
</dbReference>
<evidence type="ECO:0000256" key="14">
    <source>
        <dbReference type="ARBA" id="ARBA00022889"/>
    </source>
</evidence>
<dbReference type="SUPFAM" id="SSF49265">
    <property type="entry name" value="Fibronectin type III"/>
    <property type="match status" value="1"/>
</dbReference>
<dbReference type="GO" id="GO:0005524">
    <property type="term" value="F:ATP binding"/>
    <property type="evidence" value="ECO:0007669"/>
    <property type="project" value="UniProtKB-UniRule"/>
</dbReference>
<dbReference type="PROSITE" id="PS00791">
    <property type="entry name" value="RECEPTOR_TYR_KIN_V_2"/>
    <property type="match status" value="1"/>
</dbReference>
<dbReference type="PRINTS" id="PR00109">
    <property type="entry name" value="TYRKINASE"/>
</dbReference>
<dbReference type="Gene3D" id="1.10.150.50">
    <property type="entry name" value="Transcription Factor, Ets-1"/>
    <property type="match status" value="1"/>
</dbReference>
<dbReference type="Gene3D" id="2.10.50.10">
    <property type="entry name" value="Tumor Necrosis Factor Receptor, subunit A, domain 2"/>
    <property type="match status" value="1"/>
</dbReference>
<dbReference type="InterPro" id="IPR008979">
    <property type="entry name" value="Galactose-bd-like_sf"/>
</dbReference>
<dbReference type="Gene3D" id="2.60.120.260">
    <property type="entry name" value="Galactose-binding domain-like"/>
    <property type="match status" value="1"/>
</dbReference>
<evidence type="ECO:0000256" key="11">
    <source>
        <dbReference type="ARBA" id="ARBA00022777"/>
    </source>
</evidence>
<keyword evidence="21" id="KW-1185">Reference proteome</keyword>
<dbReference type="InterPro" id="IPR013761">
    <property type="entry name" value="SAM/pointed_sf"/>
</dbReference>
<keyword evidence="15" id="KW-1133">Transmembrane helix</keyword>
<gene>
    <name evidence="20" type="primary">LOC101876609</name>
</gene>
<comment type="subcellular location">
    <subcellularLocation>
        <location evidence="1">Cell membrane</location>
        <topology evidence="1">Single-pass type I membrane protein</topology>
    </subcellularLocation>
</comment>
<dbReference type="InterPro" id="IPR034263">
    <property type="entry name" value="EphA2_rcpt_lig-bd"/>
</dbReference>
<dbReference type="PROSITE" id="PS00109">
    <property type="entry name" value="PROTEIN_KINASE_TYR"/>
    <property type="match status" value="1"/>
</dbReference>
<dbReference type="FunFam" id="3.30.200.20:FF:000802">
    <property type="entry name" value="Ephrin receptor 1"/>
    <property type="match status" value="1"/>
</dbReference>
<reference evidence="20" key="2">
    <citation type="submission" date="2025-08" db="UniProtKB">
        <authorList>
            <consortium name="Ensembl"/>
        </authorList>
    </citation>
    <scope>IDENTIFICATION</scope>
</reference>
<dbReference type="SMART" id="SM00060">
    <property type="entry name" value="FN3"/>
    <property type="match status" value="2"/>
</dbReference>
<evidence type="ECO:0000256" key="2">
    <source>
        <dbReference type="ARBA" id="ARBA00011902"/>
    </source>
</evidence>
<dbReference type="Ensembl" id="ENSMUNT00000033703.1">
    <property type="protein sequence ID" value="ENSMUNP00000024690.1"/>
    <property type="gene ID" value="ENSMUNG00000021953.1"/>
</dbReference>
<evidence type="ECO:0000256" key="9">
    <source>
        <dbReference type="ARBA" id="ARBA00022737"/>
    </source>
</evidence>
<dbReference type="CDD" id="cd09543">
    <property type="entry name" value="SAM_EPH-A2"/>
    <property type="match status" value="1"/>
</dbReference>
<dbReference type="CDD" id="cd00063">
    <property type="entry name" value="FN3"/>
    <property type="match status" value="2"/>
</dbReference>
<dbReference type="InterPro" id="IPR036116">
    <property type="entry name" value="FN3_sf"/>
</dbReference>
<keyword evidence="3" id="KW-1003">Cell membrane</keyword>
<dbReference type="FunFam" id="2.60.40.1770:FF:000002">
    <property type="entry name" value="ephrin type-A receptor 2"/>
    <property type="match status" value="1"/>
</dbReference>
<dbReference type="FunFam" id="2.60.40.10:FF:000059">
    <property type="entry name" value="Ephrin type-A receptor 6"/>
    <property type="match status" value="1"/>
</dbReference>
<accession>A0A8V5HA09</accession>
<dbReference type="InterPro" id="IPR001245">
    <property type="entry name" value="Ser-Thr/Tyr_kinase_cat_dom"/>
</dbReference>
<dbReference type="GO" id="GO:0030425">
    <property type="term" value="C:dendrite"/>
    <property type="evidence" value="ECO:0007669"/>
    <property type="project" value="TreeGrafter"/>
</dbReference>
<evidence type="ECO:0000256" key="12">
    <source>
        <dbReference type="ARBA" id="ARBA00022840"/>
    </source>
</evidence>
<dbReference type="InterPro" id="IPR017441">
    <property type="entry name" value="Protein_kinase_ATP_BS"/>
</dbReference>
<dbReference type="InterPro" id="IPR027936">
    <property type="entry name" value="Eph_TM"/>
</dbReference>
<dbReference type="Gene3D" id="1.10.510.10">
    <property type="entry name" value="Transferase(Phosphotransferase) domain 1"/>
    <property type="match status" value="1"/>
</dbReference>
<dbReference type="SMART" id="SM00219">
    <property type="entry name" value="TyrKc"/>
    <property type="match status" value="1"/>
</dbReference>
<dbReference type="PROSITE" id="PS51550">
    <property type="entry name" value="EPH_LBD"/>
    <property type="match status" value="1"/>
</dbReference>
<dbReference type="GO" id="GO:0005005">
    <property type="term" value="F:transmembrane-ephrin receptor activity"/>
    <property type="evidence" value="ECO:0007669"/>
    <property type="project" value="TreeGrafter"/>
</dbReference>
<dbReference type="GO" id="GO:0007411">
    <property type="term" value="P:axon guidance"/>
    <property type="evidence" value="ECO:0007669"/>
    <property type="project" value="TreeGrafter"/>
</dbReference>
<dbReference type="PROSITE" id="PS50011">
    <property type="entry name" value="PROTEIN_KINASE_DOM"/>
    <property type="match status" value="1"/>
</dbReference>
<evidence type="ECO:0000256" key="5">
    <source>
        <dbReference type="ARBA" id="ARBA00022657"/>
    </source>
</evidence>
<dbReference type="Pfam" id="PF25599">
    <property type="entry name" value="Ephrin_CRD"/>
    <property type="match status" value="1"/>
</dbReference>
<evidence type="ECO:0000256" key="6">
    <source>
        <dbReference type="ARBA" id="ARBA00022679"/>
    </source>
</evidence>